<dbReference type="EMBL" id="CP024768">
    <property type="protein sequence ID" value="QGY28533.1"/>
    <property type="molecule type" value="Genomic_DNA"/>
</dbReference>
<dbReference type="AlphaFoldDB" id="A0A6B9G0K0"/>
<reference evidence="1 2" key="1">
    <citation type="submission" date="2017-11" db="EMBL/GenBank/DDBJ databases">
        <title>Genome sequence of Pantoea cypripedii NE1.</title>
        <authorList>
            <person name="Nascimento F.X."/>
        </authorList>
    </citation>
    <scope>NUCLEOTIDE SEQUENCE [LARGE SCALE GENOMIC DNA]</scope>
    <source>
        <strain evidence="1 2">NE1</strain>
    </source>
</reference>
<gene>
    <name evidence="1" type="ORF">CUN67_06120</name>
</gene>
<dbReference type="Pfam" id="PF04299">
    <property type="entry name" value="FMN_bind_2"/>
    <property type="match status" value="1"/>
</dbReference>
<dbReference type="SUPFAM" id="SSF50475">
    <property type="entry name" value="FMN-binding split barrel"/>
    <property type="match status" value="1"/>
</dbReference>
<evidence type="ECO:0000313" key="2">
    <source>
        <dbReference type="Proteomes" id="UP000502005"/>
    </source>
</evidence>
<dbReference type="PIRSF" id="PIRSF010372">
    <property type="entry name" value="PaiB"/>
    <property type="match status" value="1"/>
</dbReference>
<dbReference type="PANTHER" id="PTHR35802:SF1">
    <property type="entry name" value="PROTEASE SYNTHASE AND SPORULATION PROTEIN PAI 2"/>
    <property type="match status" value="1"/>
</dbReference>
<organism evidence="1 2">
    <name type="scientific">Pantoea cypripedii</name>
    <name type="common">Pectobacterium cypripedii</name>
    <name type="synonym">Erwinia cypripedii</name>
    <dbReference type="NCBI Taxonomy" id="55209"/>
    <lineage>
        <taxon>Bacteria</taxon>
        <taxon>Pseudomonadati</taxon>
        <taxon>Pseudomonadota</taxon>
        <taxon>Gammaproteobacteria</taxon>
        <taxon>Enterobacterales</taxon>
        <taxon>Erwiniaceae</taxon>
        <taxon>Pantoea</taxon>
    </lineage>
</organism>
<dbReference type="RefSeq" id="WP_208714428.1">
    <property type="nucleotide sequence ID" value="NZ_CP024768.1"/>
</dbReference>
<dbReference type="InterPro" id="IPR007396">
    <property type="entry name" value="TR_PAI2-type"/>
</dbReference>
<accession>A0A6B9G0K0</accession>
<sequence>MLYTPRAFNQPDAEAQRQLVLRHPLGLLISNGEAGPLATPLPFLLQVDEQGEWVLQGHLSRANPHLKALEEGASVLVVFQGEQGYITPAWYEEKARSGKAVPTWNYLTLHCRGALTRHDNADWLREQVARLTEQQEQDMSQPWAVNDAPAPYIDSMIKAIVGIEIRVTQREGKWKLNQNRSLTDRQQVADGLQQQQNTPLAAEMRRTLEAETPDGTE</sequence>
<dbReference type="Gene3D" id="2.30.110.10">
    <property type="entry name" value="Electron Transport, Fmn-binding Protein, Chain A"/>
    <property type="match status" value="1"/>
</dbReference>
<name>A0A6B9G0K0_PANCY</name>
<protein>
    <submittedName>
        <fullName evidence="1">Transcriptional regulator</fullName>
    </submittedName>
</protein>
<dbReference type="InterPro" id="IPR012349">
    <property type="entry name" value="Split_barrel_FMN-bd"/>
</dbReference>
<dbReference type="Proteomes" id="UP000502005">
    <property type="component" value="Chromosome"/>
</dbReference>
<proteinExistence type="predicted"/>
<evidence type="ECO:0000313" key="1">
    <source>
        <dbReference type="EMBL" id="QGY28533.1"/>
    </source>
</evidence>
<dbReference type="PANTHER" id="PTHR35802">
    <property type="entry name" value="PROTEASE SYNTHASE AND SPORULATION PROTEIN PAI 2"/>
    <property type="match status" value="1"/>
</dbReference>